<dbReference type="GO" id="GO:0006935">
    <property type="term" value="P:chemotaxis"/>
    <property type="evidence" value="ECO:0007669"/>
    <property type="project" value="UniProtKB-KW"/>
</dbReference>
<reference evidence="4 5" key="1">
    <citation type="journal article" name="Front. Microbiol.">
        <title>Sugar Metabolism of the First Thermophilic Planctomycete Thermogutta terrifontis: Comparative Genomic and Transcriptomic Approaches.</title>
        <authorList>
            <person name="Elcheninov A.G."/>
            <person name="Menzel P."/>
            <person name="Gudbergsdottir S.R."/>
            <person name="Slesarev A.I."/>
            <person name="Kadnikov V.V."/>
            <person name="Krogh A."/>
            <person name="Bonch-Osmolovskaya E.A."/>
            <person name="Peng X."/>
            <person name="Kublanov I.V."/>
        </authorList>
    </citation>
    <scope>NUCLEOTIDE SEQUENCE [LARGE SCALE GENOMIC DNA]</scope>
    <source>
        <strain evidence="4 5">R1</strain>
    </source>
</reference>
<protein>
    <submittedName>
        <fullName evidence="4">Chemotaxis protein CheC -- inhibitor of MCP methylation</fullName>
    </submittedName>
</protein>
<keyword evidence="2" id="KW-0378">Hydrolase</keyword>
<dbReference type="EMBL" id="CP018477">
    <property type="protein sequence ID" value="ASV76882.1"/>
    <property type="molecule type" value="Genomic_DNA"/>
</dbReference>
<dbReference type="CDD" id="cd17905">
    <property type="entry name" value="CheC-like"/>
    <property type="match status" value="1"/>
</dbReference>
<dbReference type="InterPro" id="IPR007597">
    <property type="entry name" value="CheC"/>
</dbReference>
<keyword evidence="5" id="KW-1185">Reference proteome</keyword>
<dbReference type="SUPFAM" id="SSF103039">
    <property type="entry name" value="CheC-like"/>
    <property type="match status" value="1"/>
</dbReference>
<dbReference type="InterPro" id="IPR028976">
    <property type="entry name" value="CheC-like_sf"/>
</dbReference>
<dbReference type="Gene3D" id="3.40.1550.10">
    <property type="entry name" value="CheC-like"/>
    <property type="match status" value="1"/>
</dbReference>
<dbReference type="RefSeq" id="WP_237260166.1">
    <property type="nucleotide sequence ID" value="NZ_CP018477.1"/>
</dbReference>
<evidence type="ECO:0000259" key="3">
    <source>
        <dbReference type="Pfam" id="PF04509"/>
    </source>
</evidence>
<sequence>MTSTVATNRAEIFRPLFAAATYDASAAMCRWTDGLITLTLDEVREIPLHSVTSELGFGDDLLTMVILGVESDPGTVLILTFDEDNARQLAATLTRRVRNTSPEWDELEISALTETGNILGCAYMNALTRLLGRAIIPSPPYFVRDYFASVIQQALVEQAAASDMALIGRTGFHREGEALNWHVLFVPSPEFRRMLENAIAIKPKN</sequence>
<dbReference type="AlphaFoldDB" id="A0A286RLP5"/>
<dbReference type="PANTHER" id="PTHR43693:SF1">
    <property type="entry name" value="PROTEIN PHOSPHATASE CHEZ"/>
    <property type="match status" value="1"/>
</dbReference>
<dbReference type="Proteomes" id="UP000215086">
    <property type="component" value="Chromosome"/>
</dbReference>
<dbReference type="KEGG" id="ttf:THTE_4281"/>
<organism evidence="4 5">
    <name type="scientific">Thermogutta terrifontis</name>
    <dbReference type="NCBI Taxonomy" id="1331910"/>
    <lineage>
        <taxon>Bacteria</taxon>
        <taxon>Pseudomonadati</taxon>
        <taxon>Planctomycetota</taxon>
        <taxon>Planctomycetia</taxon>
        <taxon>Pirellulales</taxon>
        <taxon>Thermoguttaceae</taxon>
        <taxon>Thermogutta</taxon>
    </lineage>
</organism>
<evidence type="ECO:0000313" key="4">
    <source>
        <dbReference type="EMBL" id="ASV76882.1"/>
    </source>
</evidence>
<feature type="domain" description="CheC-like protein" evidence="3">
    <location>
        <begin position="108"/>
        <end position="143"/>
    </location>
</feature>
<dbReference type="GO" id="GO:0016787">
    <property type="term" value="F:hydrolase activity"/>
    <property type="evidence" value="ECO:0007669"/>
    <property type="project" value="UniProtKB-KW"/>
</dbReference>
<dbReference type="PANTHER" id="PTHR43693">
    <property type="entry name" value="PROTEIN PHOSPHATASE CHEZ"/>
    <property type="match status" value="1"/>
</dbReference>
<keyword evidence="1" id="KW-0145">Chemotaxis</keyword>
<accession>A0A286RLP5</accession>
<evidence type="ECO:0000256" key="1">
    <source>
        <dbReference type="ARBA" id="ARBA00022500"/>
    </source>
</evidence>
<evidence type="ECO:0000256" key="2">
    <source>
        <dbReference type="ARBA" id="ARBA00022801"/>
    </source>
</evidence>
<dbReference type="InterPro" id="IPR050992">
    <property type="entry name" value="CheZ_family_phosphatases"/>
</dbReference>
<gene>
    <name evidence="4" type="ORF">THTE_4281</name>
</gene>
<name>A0A286RLP5_9BACT</name>
<dbReference type="Pfam" id="PF04509">
    <property type="entry name" value="CheC"/>
    <property type="match status" value="1"/>
</dbReference>
<proteinExistence type="predicted"/>
<evidence type="ECO:0000313" key="5">
    <source>
        <dbReference type="Proteomes" id="UP000215086"/>
    </source>
</evidence>